<feature type="compositionally biased region" description="Basic and acidic residues" evidence="4">
    <location>
        <begin position="407"/>
        <end position="418"/>
    </location>
</feature>
<proteinExistence type="inferred from homology"/>
<evidence type="ECO:0000256" key="4">
    <source>
        <dbReference type="SAM" id="MobiDB-lite"/>
    </source>
</evidence>
<name>A0A6A4KUH3_9ERIC</name>
<gene>
    <name evidence="5" type="ORF">C3L33_21442</name>
</gene>
<dbReference type="PANTHER" id="PTHR45717:SF5">
    <property type="entry name" value="PENTACOTRIPEPTIDE-REPEAT REGION OF PRORP DOMAIN-CONTAINING PROTEIN"/>
    <property type="match status" value="1"/>
</dbReference>
<comment type="caution">
    <text evidence="5">The sequence shown here is derived from an EMBL/GenBank/DDBJ whole genome shotgun (WGS) entry which is preliminary data.</text>
</comment>
<dbReference type="NCBIfam" id="TIGR00756">
    <property type="entry name" value="PPR"/>
    <property type="match status" value="2"/>
</dbReference>
<dbReference type="PROSITE" id="PS51375">
    <property type="entry name" value="PPR"/>
    <property type="match status" value="2"/>
</dbReference>
<feature type="non-terminal residue" evidence="5">
    <location>
        <position position="1"/>
    </location>
</feature>
<dbReference type="Gene3D" id="1.25.40.10">
    <property type="entry name" value="Tetratricopeptide repeat domain"/>
    <property type="match status" value="3"/>
</dbReference>
<sequence>MATHAKRLVVSTLTAGTRCFSTATAAVVNKGKEESLLRNISALATTDGSGNVADTLYKWVKQGSNNVKTFDIIRCVNDLRETKKYQRALQLCELMEKVKNQMNNADQAVRIDLLAKIEGLASAEEYFNNLEESSKNPKTYGALLGWYCREKMIDEATDLFEIMKGLSFTSACNYNNMIYNKLLRGFASLKDCDAADGVLERMGKDKVLPDWLTYAILASIYVEAGLIDKANAALQKLEDMENVRDCKAFDSLIELYARMSDLSGVNRAWESLKKSASPEKPGTDSYLVMLSALLKLDDADSLDKCFSEWESGCPTYDVRICNVILESYLKRNMIKRAVAFYGNLEWSGAAPNLKTRVLVANYFTSRGKRHPSRPCPACQFFNEAGEGGGEVLRLIDKEKDDEEETAEEFREREKCIEV</sequence>
<dbReference type="Pfam" id="PF01535">
    <property type="entry name" value="PPR"/>
    <property type="match status" value="1"/>
</dbReference>
<dbReference type="GO" id="GO:0005739">
    <property type="term" value="C:mitochondrion"/>
    <property type="evidence" value="ECO:0007669"/>
    <property type="project" value="TreeGrafter"/>
</dbReference>
<dbReference type="EMBL" id="QEFC01003734">
    <property type="protein sequence ID" value="KAE9446677.1"/>
    <property type="molecule type" value="Genomic_DNA"/>
</dbReference>
<dbReference type="PANTHER" id="PTHR45717">
    <property type="entry name" value="OS12G0527900 PROTEIN"/>
    <property type="match status" value="1"/>
</dbReference>
<dbReference type="GO" id="GO:0003729">
    <property type="term" value="F:mRNA binding"/>
    <property type="evidence" value="ECO:0007669"/>
    <property type="project" value="UniProtKB-ARBA"/>
</dbReference>
<dbReference type="OrthoDB" id="185373at2759"/>
<dbReference type="InterPro" id="IPR002885">
    <property type="entry name" value="PPR_rpt"/>
</dbReference>
<evidence type="ECO:0000256" key="3">
    <source>
        <dbReference type="PROSITE-ProRule" id="PRU00708"/>
    </source>
</evidence>
<evidence type="ECO:0000313" key="5">
    <source>
        <dbReference type="EMBL" id="KAE9446677.1"/>
    </source>
</evidence>
<accession>A0A6A4KUH3</accession>
<dbReference type="Pfam" id="PF13812">
    <property type="entry name" value="PPR_3"/>
    <property type="match status" value="1"/>
</dbReference>
<feature type="repeat" description="PPR" evidence="3">
    <location>
        <begin position="175"/>
        <end position="209"/>
    </location>
</feature>
<comment type="similarity">
    <text evidence="1">Belongs to the PPR family. P subfamily.</text>
</comment>
<dbReference type="AlphaFoldDB" id="A0A6A4KUH3"/>
<keyword evidence="2" id="KW-0677">Repeat</keyword>
<feature type="region of interest" description="Disordered" evidence="4">
    <location>
        <begin position="399"/>
        <end position="418"/>
    </location>
</feature>
<evidence type="ECO:0000256" key="2">
    <source>
        <dbReference type="ARBA" id="ARBA00022737"/>
    </source>
</evidence>
<reference evidence="5 6" key="1">
    <citation type="journal article" date="2019" name="Genome Biol. Evol.">
        <title>The Rhododendron genome and chromosomal organization provide insight into shared whole-genome duplications across the heath family (Ericaceae).</title>
        <authorList>
            <person name="Soza V.L."/>
            <person name="Lindsley D."/>
            <person name="Waalkes A."/>
            <person name="Ramage E."/>
            <person name="Patwardhan R.P."/>
            <person name="Burton J.N."/>
            <person name="Adey A."/>
            <person name="Kumar A."/>
            <person name="Qiu R."/>
            <person name="Shendure J."/>
            <person name="Hall B."/>
        </authorList>
    </citation>
    <scope>NUCLEOTIDE SEQUENCE [LARGE SCALE GENOMIC DNA]</scope>
    <source>
        <strain evidence="5">RSF 1966-606</strain>
    </source>
</reference>
<evidence type="ECO:0008006" key="7">
    <source>
        <dbReference type="Google" id="ProtNLM"/>
    </source>
</evidence>
<evidence type="ECO:0000256" key="1">
    <source>
        <dbReference type="ARBA" id="ARBA00007626"/>
    </source>
</evidence>
<feature type="repeat" description="PPR" evidence="3">
    <location>
        <begin position="136"/>
        <end position="170"/>
    </location>
</feature>
<dbReference type="Proteomes" id="UP000428333">
    <property type="component" value="Linkage Group LG13"/>
</dbReference>
<organism evidence="5 6">
    <name type="scientific">Rhododendron williamsianum</name>
    <dbReference type="NCBI Taxonomy" id="262921"/>
    <lineage>
        <taxon>Eukaryota</taxon>
        <taxon>Viridiplantae</taxon>
        <taxon>Streptophyta</taxon>
        <taxon>Embryophyta</taxon>
        <taxon>Tracheophyta</taxon>
        <taxon>Spermatophyta</taxon>
        <taxon>Magnoliopsida</taxon>
        <taxon>eudicotyledons</taxon>
        <taxon>Gunneridae</taxon>
        <taxon>Pentapetalae</taxon>
        <taxon>asterids</taxon>
        <taxon>Ericales</taxon>
        <taxon>Ericaceae</taxon>
        <taxon>Ericoideae</taxon>
        <taxon>Rhodoreae</taxon>
        <taxon>Rhododendron</taxon>
    </lineage>
</organism>
<protein>
    <recommendedName>
        <fullName evidence="7">Pentacotripeptide-repeat region of PRORP domain-containing protein</fullName>
    </recommendedName>
</protein>
<evidence type="ECO:0000313" key="6">
    <source>
        <dbReference type="Proteomes" id="UP000428333"/>
    </source>
</evidence>
<dbReference type="InterPro" id="IPR011990">
    <property type="entry name" value="TPR-like_helical_dom_sf"/>
</dbReference>
<keyword evidence="6" id="KW-1185">Reference proteome</keyword>